<evidence type="ECO:0000256" key="6">
    <source>
        <dbReference type="ARBA" id="ARBA00022741"/>
    </source>
</evidence>
<dbReference type="SMART" id="SM00387">
    <property type="entry name" value="HATPase_c"/>
    <property type="match status" value="1"/>
</dbReference>
<proteinExistence type="predicted"/>
<dbReference type="PANTHER" id="PTHR42878">
    <property type="entry name" value="TWO-COMPONENT HISTIDINE KINASE"/>
    <property type="match status" value="1"/>
</dbReference>
<dbReference type="Pfam" id="PF08448">
    <property type="entry name" value="PAS_4"/>
    <property type="match status" value="2"/>
</dbReference>
<dbReference type="InterPro" id="IPR029016">
    <property type="entry name" value="GAF-like_dom_sf"/>
</dbReference>
<evidence type="ECO:0000256" key="7">
    <source>
        <dbReference type="ARBA" id="ARBA00022777"/>
    </source>
</evidence>
<dbReference type="Gene3D" id="1.10.287.130">
    <property type="match status" value="1"/>
</dbReference>
<dbReference type="CDD" id="cd00075">
    <property type="entry name" value="HATPase"/>
    <property type="match status" value="1"/>
</dbReference>
<dbReference type="PRINTS" id="PR00344">
    <property type="entry name" value="BCTRLSENSOR"/>
</dbReference>
<dbReference type="InterPro" id="IPR035965">
    <property type="entry name" value="PAS-like_dom_sf"/>
</dbReference>
<dbReference type="SMART" id="SM00086">
    <property type="entry name" value="PAC"/>
    <property type="match status" value="3"/>
</dbReference>
<keyword evidence="8" id="KW-0067">ATP-binding</keyword>
<dbReference type="RefSeq" id="WP_005991612.1">
    <property type="nucleotide sequence ID" value="NZ_AECZ01000004.1"/>
</dbReference>
<dbReference type="SUPFAM" id="SSF55781">
    <property type="entry name" value="GAF domain-like"/>
    <property type="match status" value="1"/>
</dbReference>
<dbReference type="PROSITE" id="PS50112">
    <property type="entry name" value="PAS"/>
    <property type="match status" value="2"/>
</dbReference>
<dbReference type="InterPro" id="IPR001610">
    <property type="entry name" value="PAC"/>
</dbReference>
<evidence type="ECO:0000256" key="13">
    <source>
        <dbReference type="SAM" id="Phobius"/>
    </source>
</evidence>
<dbReference type="eggNOG" id="COG4191">
    <property type="taxonomic scope" value="Bacteria"/>
</dbReference>
<keyword evidence="4" id="KW-0808">Transferase</keyword>
<gene>
    <name evidence="17" type="ORF">DesfrDRAFT_0962</name>
</gene>
<name>E1JTL3_SOLFR</name>
<dbReference type="STRING" id="596151.DesfrDRAFT_0962"/>
<dbReference type="InterPro" id="IPR033425">
    <property type="entry name" value="MASE3"/>
</dbReference>
<dbReference type="SMART" id="SM00065">
    <property type="entry name" value="GAF"/>
    <property type="match status" value="1"/>
</dbReference>
<comment type="caution">
    <text evidence="17">The sequence shown here is derived from an EMBL/GenBank/DDBJ whole genome shotgun (WGS) entry which is preliminary data.</text>
</comment>
<dbReference type="SUPFAM" id="SSF55874">
    <property type="entry name" value="ATPase domain of HSP90 chaperone/DNA topoisomerase II/histidine kinase"/>
    <property type="match status" value="1"/>
</dbReference>
<dbReference type="PANTHER" id="PTHR42878:SF7">
    <property type="entry name" value="SENSOR HISTIDINE KINASE GLRK"/>
    <property type="match status" value="1"/>
</dbReference>
<evidence type="ECO:0000256" key="12">
    <source>
        <dbReference type="SAM" id="MobiDB-lite"/>
    </source>
</evidence>
<dbReference type="InterPro" id="IPR050351">
    <property type="entry name" value="BphY/WalK/GraS-like"/>
</dbReference>
<dbReference type="GO" id="GO:0007234">
    <property type="term" value="P:osmosensory signaling via phosphorelay pathway"/>
    <property type="evidence" value="ECO:0007669"/>
    <property type="project" value="TreeGrafter"/>
</dbReference>
<dbReference type="eggNOG" id="COG2203">
    <property type="taxonomic scope" value="Bacteria"/>
</dbReference>
<feature type="domain" description="Histidine kinase" evidence="14">
    <location>
        <begin position="857"/>
        <end position="1073"/>
    </location>
</feature>
<dbReference type="SMART" id="SM00091">
    <property type="entry name" value="PAS"/>
    <property type="match status" value="3"/>
</dbReference>
<feature type="compositionally biased region" description="Low complexity" evidence="12">
    <location>
        <begin position="1077"/>
        <end position="1089"/>
    </location>
</feature>
<feature type="transmembrane region" description="Helical" evidence="13">
    <location>
        <begin position="48"/>
        <end position="70"/>
    </location>
</feature>
<dbReference type="InterPro" id="IPR036097">
    <property type="entry name" value="HisK_dim/P_sf"/>
</dbReference>
<evidence type="ECO:0000256" key="8">
    <source>
        <dbReference type="ARBA" id="ARBA00022840"/>
    </source>
</evidence>
<evidence type="ECO:0000256" key="3">
    <source>
        <dbReference type="ARBA" id="ARBA00012438"/>
    </source>
</evidence>
<evidence type="ECO:0000256" key="5">
    <source>
        <dbReference type="ARBA" id="ARBA00022692"/>
    </source>
</evidence>
<evidence type="ECO:0000313" key="17">
    <source>
        <dbReference type="EMBL" id="EFL52473.1"/>
    </source>
</evidence>
<comment type="catalytic activity">
    <reaction evidence="1">
        <text>ATP + protein L-histidine = ADP + protein N-phospho-L-histidine.</text>
        <dbReference type="EC" id="2.7.13.3"/>
    </reaction>
</comment>
<evidence type="ECO:0000256" key="2">
    <source>
        <dbReference type="ARBA" id="ARBA00004141"/>
    </source>
</evidence>
<accession>E1JTL3</accession>
<dbReference type="Proteomes" id="UP000006250">
    <property type="component" value="Unassembled WGS sequence"/>
</dbReference>
<dbReference type="GO" id="GO:0000155">
    <property type="term" value="F:phosphorelay sensor kinase activity"/>
    <property type="evidence" value="ECO:0007669"/>
    <property type="project" value="InterPro"/>
</dbReference>
<feature type="transmembrane region" description="Helical" evidence="13">
    <location>
        <begin position="118"/>
        <end position="136"/>
    </location>
</feature>
<evidence type="ECO:0000256" key="1">
    <source>
        <dbReference type="ARBA" id="ARBA00000085"/>
    </source>
</evidence>
<feature type="domain" description="PAS" evidence="15">
    <location>
        <begin position="431"/>
        <end position="468"/>
    </location>
</feature>
<dbReference type="NCBIfam" id="TIGR00229">
    <property type="entry name" value="sensory_box"/>
    <property type="match status" value="3"/>
</dbReference>
<comment type="subcellular location">
    <subcellularLocation>
        <location evidence="2">Membrane</location>
        <topology evidence="2">Multi-pass membrane protein</topology>
    </subcellularLocation>
</comment>
<dbReference type="eggNOG" id="COG5000">
    <property type="taxonomic scope" value="Bacteria"/>
</dbReference>
<feature type="domain" description="PAS" evidence="15">
    <location>
        <begin position="687"/>
        <end position="743"/>
    </location>
</feature>
<keyword evidence="5 13" id="KW-0812">Transmembrane</keyword>
<feature type="transmembrane region" description="Helical" evidence="13">
    <location>
        <begin position="22"/>
        <end position="41"/>
    </location>
</feature>
<evidence type="ECO:0000256" key="10">
    <source>
        <dbReference type="ARBA" id="ARBA00023012"/>
    </source>
</evidence>
<evidence type="ECO:0000259" key="16">
    <source>
        <dbReference type="PROSITE" id="PS50113"/>
    </source>
</evidence>
<evidence type="ECO:0000313" key="18">
    <source>
        <dbReference type="Proteomes" id="UP000006250"/>
    </source>
</evidence>
<evidence type="ECO:0000259" key="14">
    <source>
        <dbReference type="PROSITE" id="PS50109"/>
    </source>
</evidence>
<dbReference type="GO" id="GO:0000156">
    <property type="term" value="F:phosphorelay response regulator activity"/>
    <property type="evidence" value="ECO:0007669"/>
    <property type="project" value="TreeGrafter"/>
</dbReference>
<dbReference type="InterPro" id="IPR003018">
    <property type="entry name" value="GAF"/>
</dbReference>
<dbReference type="PROSITE" id="PS50109">
    <property type="entry name" value="HIS_KIN"/>
    <property type="match status" value="1"/>
</dbReference>
<evidence type="ECO:0000256" key="11">
    <source>
        <dbReference type="ARBA" id="ARBA00023136"/>
    </source>
</evidence>
<dbReference type="Pfam" id="PF01590">
    <property type="entry name" value="GAF"/>
    <property type="match status" value="1"/>
</dbReference>
<dbReference type="InterPro" id="IPR000700">
    <property type="entry name" value="PAS-assoc_C"/>
</dbReference>
<evidence type="ECO:0000256" key="4">
    <source>
        <dbReference type="ARBA" id="ARBA00022679"/>
    </source>
</evidence>
<feature type="region of interest" description="Disordered" evidence="12">
    <location>
        <begin position="1070"/>
        <end position="1089"/>
    </location>
</feature>
<dbReference type="InterPro" id="IPR005467">
    <property type="entry name" value="His_kinase_dom"/>
</dbReference>
<sequence length="1089" mass="119329">MALAVAALCAIAFFDLPLFHVLSEMTCIIAGVAAFLVIWNARAFVEHAFFLVIGLAFLIAAGFDTAYLLLTAGLTRLPLPPGLAGAVWTGSHIAFALSLCVGAWMLGRTKTAAGYPQALVLGLNLLLMLAFAALATMPGATGPHATLFPDAPLDRLPPSLLFIGAGLGLLRYRDRLATPVVRLLLGATACLALSDAAFAWPGDALWPRVIGHATKVLGYALSCQAIVVTGISRPYDLLFREIGLREQDLNNRLVRLGAQAQAIFELSSLEALESGEFKSFAATLLTRAMSVLGVARSGIWVLSPDRERLLCLLGSGSGQADTGVELSRADYPDYFEAIAHERVIVAENAAASPLTRDLAESFLEERGIASLLDAPFRFSGRLAGVLSLRHVGNPRRFADDEQAFAGSLADTLSLALETSERRRAARELAASEQRLRSLLDAMPDPVCFKDADGRWIVANPAQIEVFGLGGVSWKGQTDASLAASSSGDRQALAAAAVTDAHAWATREVSVFGLSLTGADGNTRHFDVIKAPLFHDDGRPKGLVILSRDITAYRDALSRLRESNEELEAIYNETSDGLIIADAVDQRIVRVNAAACRMFDYKPQQLTALSPWDLHPEDERERSITRFREINAGRLHLMEAIPCSRKAGHVFYADIAAQPITYGGRPAILGFFRDISERRAAGQALAASEERFRKVFNSTYDAIFLHDADGVILDCNDKMLELYGVRREEAFRFSIENDYSAPDNPPGRILDYWREVMSGEERFFEWKARRPHDGSVFYVEVYLRRLKLPERDVILANVRDVTERRRVLAALAARQSEISALNRDLSRRVNEETEKNRQKDILLLNQTRLAAMGEMIGNIAHQWRQPLNALSILLANMRFEYENVCEGDTASLIAAHRQAGEILRKMSSTIDDFRNFFKPDKQREPFLVVTAISDALLLIEASLAQHGVAVRFTARHNPRVLGFHGEFSQVVLNLLSNAKDSILTTRQRGGVIAIRVMARQGQAVIHITDNGGGIPEAIQERVFDPYFTTKTDTDGTGLGLYMSKTIVEDHLNGRLTARNVRDGARLTIRIPLDQPKGAASPAAASTPQAS</sequence>
<dbReference type="InterPro" id="IPR000014">
    <property type="entry name" value="PAS"/>
</dbReference>
<dbReference type="InterPro" id="IPR004358">
    <property type="entry name" value="Sig_transdc_His_kin-like_C"/>
</dbReference>
<feature type="transmembrane region" description="Helical" evidence="13">
    <location>
        <begin position="82"/>
        <end position="106"/>
    </location>
</feature>
<dbReference type="SUPFAM" id="SSF47384">
    <property type="entry name" value="Homodimeric domain of signal transducing histidine kinase"/>
    <property type="match status" value="1"/>
</dbReference>
<evidence type="ECO:0000256" key="9">
    <source>
        <dbReference type="ARBA" id="ARBA00022989"/>
    </source>
</evidence>
<keyword evidence="10" id="KW-0902">Two-component regulatory system</keyword>
<dbReference type="InterPro" id="IPR036890">
    <property type="entry name" value="HATPase_C_sf"/>
</dbReference>
<evidence type="ECO:0000259" key="15">
    <source>
        <dbReference type="PROSITE" id="PS50112"/>
    </source>
</evidence>
<dbReference type="InterPro" id="IPR003594">
    <property type="entry name" value="HATPase_dom"/>
</dbReference>
<dbReference type="Pfam" id="PF02518">
    <property type="entry name" value="HATPase_c"/>
    <property type="match status" value="1"/>
</dbReference>
<dbReference type="SUPFAM" id="SSF55785">
    <property type="entry name" value="PYP-like sensor domain (PAS domain)"/>
    <property type="match status" value="3"/>
</dbReference>
<protein>
    <recommendedName>
        <fullName evidence="3">histidine kinase</fullName>
        <ecNumber evidence="3">2.7.13.3</ecNumber>
    </recommendedName>
</protein>
<reference evidence="17 18" key="1">
    <citation type="submission" date="2010-08" db="EMBL/GenBank/DDBJ databases">
        <title>The draft genome of Desulfovibrio fructosovorans JJ.</title>
        <authorList>
            <consortium name="US DOE Joint Genome Institute (JGI-PGF)"/>
            <person name="Lucas S."/>
            <person name="Copeland A."/>
            <person name="Lapidus A."/>
            <person name="Cheng J.-F."/>
            <person name="Bruce D."/>
            <person name="Goodwin L."/>
            <person name="Pitluck S."/>
            <person name="Land M.L."/>
            <person name="Hauser L."/>
            <person name="Chang Y.-J."/>
            <person name="Jeffries C."/>
            <person name="Wall J.D."/>
            <person name="Stahl D.A."/>
            <person name="Arkin A.P."/>
            <person name="Dehal P."/>
            <person name="Stolyar S.M."/>
            <person name="Hazen T.C."/>
            <person name="Woyke T.J."/>
        </authorList>
    </citation>
    <scope>NUCLEOTIDE SEQUENCE [LARGE SCALE GENOMIC DNA]</scope>
    <source>
        <strain evidence="17 18">JJ</strain>
    </source>
</reference>
<keyword evidence="6" id="KW-0547">Nucleotide-binding</keyword>
<dbReference type="Gene3D" id="3.30.565.10">
    <property type="entry name" value="Histidine kinase-like ATPase, C-terminal domain"/>
    <property type="match status" value="1"/>
</dbReference>
<keyword evidence="11 13" id="KW-0472">Membrane</keyword>
<dbReference type="Pfam" id="PF17159">
    <property type="entry name" value="MASE3"/>
    <property type="match status" value="1"/>
</dbReference>
<feature type="transmembrane region" description="Helical" evidence="13">
    <location>
        <begin position="156"/>
        <end position="173"/>
    </location>
</feature>
<dbReference type="GO" id="GO:0016020">
    <property type="term" value="C:membrane"/>
    <property type="evidence" value="ECO:0007669"/>
    <property type="project" value="UniProtKB-SubCell"/>
</dbReference>
<dbReference type="CDD" id="cd00130">
    <property type="entry name" value="PAS"/>
    <property type="match status" value="3"/>
</dbReference>
<dbReference type="Pfam" id="PF13426">
    <property type="entry name" value="PAS_9"/>
    <property type="match status" value="1"/>
</dbReference>
<dbReference type="PROSITE" id="PS50113">
    <property type="entry name" value="PAC"/>
    <property type="match status" value="1"/>
</dbReference>
<keyword evidence="9 13" id="KW-1133">Transmembrane helix</keyword>
<feature type="transmembrane region" description="Helical" evidence="13">
    <location>
        <begin position="180"/>
        <end position="200"/>
    </location>
</feature>
<dbReference type="EMBL" id="AECZ01000004">
    <property type="protein sequence ID" value="EFL52473.1"/>
    <property type="molecule type" value="Genomic_DNA"/>
</dbReference>
<dbReference type="Gene3D" id="3.30.450.40">
    <property type="match status" value="1"/>
</dbReference>
<keyword evidence="7 17" id="KW-0418">Kinase</keyword>
<organism evidence="17 18">
    <name type="scientific">Solidesulfovibrio fructosivorans JJ]</name>
    <dbReference type="NCBI Taxonomy" id="596151"/>
    <lineage>
        <taxon>Bacteria</taxon>
        <taxon>Pseudomonadati</taxon>
        <taxon>Thermodesulfobacteriota</taxon>
        <taxon>Desulfovibrionia</taxon>
        <taxon>Desulfovibrionales</taxon>
        <taxon>Desulfovibrionaceae</taxon>
        <taxon>Solidesulfovibrio</taxon>
    </lineage>
</organism>
<keyword evidence="18" id="KW-1185">Reference proteome</keyword>
<dbReference type="GO" id="GO:0030295">
    <property type="term" value="F:protein kinase activator activity"/>
    <property type="evidence" value="ECO:0007669"/>
    <property type="project" value="TreeGrafter"/>
</dbReference>
<dbReference type="AlphaFoldDB" id="E1JTL3"/>
<dbReference type="InterPro" id="IPR013656">
    <property type="entry name" value="PAS_4"/>
</dbReference>
<dbReference type="EC" id="2.7.13.3" evidence="3"/>
<dbReference type="Gene3D" id="3.30.450.20">
    <property type="entry name" value="PAS domain"/>
    <property type="match status" value="3"/>
</dbReference>
<feature type="domain" description="PAC" evidence="16">
    <location>
        <begin position="504"/>
        <end position="561"/>
    </location>
</feature>